<accession>A0ABC8R069</accession>
<keyword evidence="1" id="KW-1133">Transmembrane helix</keyword>
<proteinExistence type="predicted"/>
<keyword evidence="1" id="KW-0472">Membrane</keyword>
<reference evidence="2 3" key="1">
    <citation type="submission" date="2024-02" db="EMBL/GenBank/DDBJ databases">
        <authorList>
            <person name="Vignale AGUSTIN F."/>
            <person name="Sosa J E."/>
            <person name="Modenutti C."/>
        </authorList>
    </citation>
    <scope>NUCLEOTIDE SEQUENCE [LARGE SCALE GENOMIC DNA]</scope>
</reference>
<evidence type="ECO:0000313" key="3">
    <source>
        <dbReference type="Proteomes" id="UP001642360"/>
    </source>
</evidence>
<dbReference type="AlphaFoldDB" id="A0ABC8R069"/>
<sequence length="114" mass="12708">MYKKCPCINHYIRFKYLIIVWMSIGFTCWSLAMVLTSFSVVATTLPFGKTTTSYTSLSKKLLSLLRGFVMLAPLFPTLNGTSEVTLNIVHCGVSHPILLPSSAPHVKRNMQAIL</sequence>
<comment type="caution">
    <text evidence="2">The sequence shown here is derived from an EMBL/GenBank/DDBJ whole genome shotgun (WGS) entry which is preliminary data.</text>
</comment>
<keyword evidence="3" id="KW-1185">Reference proteome</keyword>
<evidence type="ECO:0000313" key="2">
    <source>
        <dbReference type="EMBL" id="CAK9138389.1"/>
    </source>
</evidence>
<dbReference type="Proteomes" id="UP001642360">
    <property type="component" value="Unassembled WGS sequence"/>
</dbReference>
<feature type="transmembrane region" description="Helical" evidence="1">
    <location>
        <begin position="16"/>
        <end position="41"/>
    </location>
</feature>
<gene>
    <name evidence="2" type="ORF">ILEXP_LOCUS5731</name>
</gene>
<name>A0ABC8R069_9AQUA</name>
<organism evidence="2 3">
    <name type="scientific">Ilex paraguariensis</name>
    <name type="common">yerba mate</name>
    <dbReference type="NCBI Taxonomy" id="185542"/>
    <lineage>
        <taxon>Eukaryota</taxon>
        <taxon>Viridiplantae</taxon>
        <taxon>Streptophyta</taxon>
        <taxon>Embryophyta</taxon>
        <taxon>Tracheophyta</taxon>
        <taxon>Spermatophyta</taxon>
        <taxon>Magnoliopsida</taxon>
        <taxon>eudicotyledons</taxon>
        <taxon>Gunneridae</taxon>
        <taxon>Pentapetalae</taxon>
        <taxon>asterids</taxon>
        <taxon>campanulids</taxon>
        <taxon>Aquifoliales</taxon>
        <taxon>Aquifoliaceae</taxon>
        <taxon>Ilex</taxon>
    </lineage>
</organism>
<protein>
    <submittedName>
        <fullName evidence="2">Uncharacterized protein</fullName>
    </submittedName>
</protein>
<dbReference type="EMBL" id="CAUOFW020000886">
    <property type="protein sequence ID" value="CAK9138389.1"/>
    <property type="molecule type" value="Genomic_DNA"/>
</dbReference>
<keyword evidence="1" id="KW-0812">Transmembrane</keyword>
<evidence type="ECO:0000256" key="1">
    <source>
        <dbReference type="SAM" id="Phobius"/>
    </source>
</evidence>